<feature type="domain" description="Glycosyl transferase family 1" evidence="1">
    <location>
        <begin position="191"/>
        <end position="358"/>
    </location>
</feature>
<dbReference type="PANTHER" id="PTHR45947">
    <property type="entry name" value="SULFOQUINOVOSYL TRANSFERASE SQD2"/>
    <property type="match status" value="1"/>
</dbReference>
<reference evidence="3 4" key="1">
    <citation type="submission" date="2024-02" db="EMBL/GenBank/DDBJ databases">
        <title>A nitrogen-fixing paenibacillus bacterium.</title>
        <authorList>
            <person name="Zhang W.L."/>
            <person name="Chen S.F."/>
        </authorList>
    </citation>
    <scope>NUCLEOTIDE SEQUENCE [LARGE SCALE GENOMIC DNA]</scope>
    <source>
        <strain evidence="3 4">M1</strain>
    </source>
</reference>
<organism evidence="3 4">
    <name type="scientific">Paenibacillus haidiansis</name>
    <dbReference type="NCBI Taxonomy" id="1574488"/>
    <lineage>
        <taxon>Bacteria</taxon>
        <taxon>Bacillati</taxon>
        <taxon>Bacillota</taxon>
        <taxon>Bacilli</taxon>
        <taxon>Bacillales</taxon>
        <taxon>Paenibacillaceae</taxon>
        <taxon>Paenibacillus</taxon>
    </lineage>
</organism>
<dbReference type="InterPro" id="IPR050194">
    <property type="entry name" value="Glycosyltransferase_grp1"/>
</dbReference>
<evidence type="ECO:0000259" key="1">
    <source>
        <dbReference type="Pfam" id="PF00534"/>
    </source>
</evidence>
<dbReference type="PANTHER" id="PTHR45947:SF3">
    <property type="entry name" value="SULFOQUINOVOSYL TRANSFERASE SQD2"/>
    <property type="match status" value="1"/>
</dbReference>
<dbReference type="SUPFAM" id="SSF53756">
    <property type="entry name" value="UDP-Glycosyltransferase/glycogen phosphorylase"/>
    <property type="match status" value="1"/>
</dbReference>
<dbReference type="EC" id="2.4.-.-" evidence="3"/>
<dbReference type="RefSeq" id="WP_331848139.1">
    <property type="nucleotide sequence ID" value="NZ_JAZHPZ010000011.1"/>
</dbReference>
<dbReference type="InterPro" id="IPR028098">
    <property type="entry name" value="Glyco_trans_4-like_N"/>
</dbReference>
<evidence type="ECO:0000313" key="3">
    <source>
        <dbReference type="EMBL" id="MEF2967926.1"/>
    </source>
</evidence>
<dbReference type="CDD" id="cd03801">
    <property type="entry name" value="GT4_PimA-like"/>
    <property type="match status" value="1"/>
</dbReference>
<dbReference type="EMBL" id="JAZHPZ010000011">
    <property type="protein sequence ID" value="MEF2967926.1"/>
    <property type="molecule type" value="Genomic_DNA"/>
</dbReference>
<proteinExistence type="predicted"/>
<dbReference type="Pfam" id="PF00534">
    <property type="entry name" value="Glycos_transf_1"/>
    <property type="match status" value="1"/>
</dbReference>
<dbReference type="InterPro" id="IPR001296">
    <property type="entry name" value="Glyco_trans_1"/>
</dbReference>
<feature type="domain" description="Glycosyltransferase subfamily 4-like N-terminal" evidence="2">
    <location>
        <begin position="50"/>
        <end position="171"/>
    </location>
</feature>
<accession>A0ABU7VVY0</accession>
<keyword evidence="3" id="KW-0328">Glycosyltransferase</keyword>
<dbReference type="Pfam" id="PF13439">
    <property type="entry name" value="Glyco_transf_4"/>
    <property type="match status" value="1"/>
</dbReference>
<evidence type="ECO:0000313" key="4">
    <source>
        <dbReference type="Proteomes" id="UP001306950"/>
    </source>
</evidence>
<keyword evidence="3" id="KW-0808">Transferase</keyword>
<dbReference type="GO" id="GO:0016757">
    <property type="term" value="F:glycosyltransferase activity"/>
    <property type="evidence" value="ECO:0007669"/>
    <property type="project" value="UniProtKB-KW"/>
</dbReference>
<dbReference type="Proteomes" id="UP001306950">
    <property type="component" value="Unassembled WGS sequence"/>
</dbReference>
<protein>
    <submittedName>
        <fullName evidence="3">Glycosyltransferase family 4 protein</fullName>
        <ecNumber evidence="3">2.4.-.-</ecNumber>
    </submittedName>
</protein>
<keyword evidence="4" id="KW-1185">Reference proteome</keyword>
<comment type="caution">
    <text evidence="3">The sequence shown here is derived from an EMBL/GenBank/DDBJ whole genome shotgun (WGS) entry which is preliminary data.</text>
</comment>
<evidence type="ECO:0000259" key="2">
    <source>
        <dbReference type="Pfam" id="PF13439"/>
    </source>
</evidence>
<dbReference type="Gene3D" id="3.40.50.2000">
    <property type="entry name" value="Glycogen Phosphorylase B"/>
    <property type="match status" value="2"/>
</dbReference>
<gene>
    <name evidence="3" type="ORF">V3851_19020</name>
</gene>
<sequence length="382" mass="42936">MEVPKVAVVTPGSFVIPSGRSSSVERVVEKMSPLAAKQLDIRIYGLADIRLPAVGSVGGIPCYRLPGGKRYVPSILRHLRAWRPDTVDVHNRPLLAYRLKARLPFARVFLTLHSTTFIACTPRMSEARLFRMLDSVDGLIVNSLFLKEELLRRFPDLKTKITVNPLGVSLDDFVPRWTPYGESLRQARLKDLGWEDRKIVLFIGRLLPSKGVHHLLRAWEKIMQREPAAMLLIVGSAFYGNDRETRYAKSLKKMAKPFGARVVFLPFVPYPKVADWYNLADVVVVPSGDEEAFGLVNVEAMASAVPVIATKAGGIPEIVKHGDSGFLLSEDELGRNLAARVLYLLEHEEERKRMGQAGFDMARGKFRWQHTADRWVSLIKEG</sequence>
<name>A0ABU7VVY0_9BACL</name>